<proteinExistence type="predicted"/>
<dbReference type="GO" id="GO:0017056">
    <property type="term" value="F:structural constituent of nuclear pore"/>
    <property type="evidence" value="ECO:0007669"/>
    <property type="project" value="InterPro"/>
</dbReference>
<keyword evidence="7" id="KW-0539">Nucleus</keyword>
<dbReference type="Gene3D" id="1.25.10.70">
    <property type="match status" value="1"/>
</dbReference>
<evidence type="ECO:0000256" key="4">
    <source>
        <dbReference type="ARBA" id="ARBA00022927"/>
    </source>
</evidence>
<dbReference type="GO" id="GO:0006405">
    <property type="term" value="P:RNA export from nucleus"/>
    <property type="evidence" value="ECO:0007669"/>
    <property type="project" value="TreeGrafter"/>
</dbReference>
<dbReference type="PANTHER" id="PTHR31431:SF1">
    <property type="entry name" value="NUCLEOPORIN NUP188"/>
    <property type="match status" value="1"/>
</dbReference>
<dbReference type="InterPro" id="IPR044840">
    <property type="entry name" value="Nup188"/>
</dbReference>
<keyword evidence="11" id="KW-1185">Reference proteome</keyword>
<dbReference type="OrthoDB" id="102511at2759"/>
<evidence type="ECO:0000256" key="5">
    <source>
        <dbReference type="ARBA" id="ARBA00023010"/>
    </source>
</evidence>
<dbReference type="STRING" id="91626.A0A0C9N2J0"/>
<sequence length="2077" mass="230893">MPHNETNEKFAGTYRKLFDTIERGAEQCSTDRLQTLLEEKKEQLKLGLDAFTEPSPQTRSKINSGTSVTVDGKTIKLEQDEKNLVLRLSDTIKLNELQAALVWDTFRQSSKYSKYKSDKSENDSQMPLSEDVQLLMNIVHFYFEDRLSLLQCIGSLKRISMDAHHPYASIARATISKFHSQDDSTAYVQQLFSQYSKLVRSNAPRQLDFFTNWPLIWAKQALREQKVLLETIFLYTLTDTISPPLILGMMQEFEADCFGYDQAFSYVLDEEGGKLRDRVTYICMVLSASVVVPASLKVGATLGTASASKSLLNSPDTIASINQIASFLGDRPQHAIFLLAWSFFLTCTDTIINVEAAPAAAAAAPASYTQVLRPILDGTQTISPSVLIDKTLVNPASASSNGSRVVCIEQRPHMDRIYLGRSLKLNVFSAATDILESEICSEEDVNSYGYRSVLSHLYASFLSVTRPHFIPMESYASLIKSYCLIYKHQPELCEVFWKDFNTEDAASLLATARRRFPVFFTDFIQLLSALTGATSEPSSNSGSEISATRVFNYLCDIPGITVVVSPEVDMTVENENNEVVVHADQAIQVTEAYDSITSIAVPEKGRGLLLSKADEHVVHYPSVHYSGWHLLVSALTGFVTQLPATSTHIVDADQFVRGRNQEGIVSILDLMYSVLSNKPSLATDLVQHVESVAGTVSKSSTTPILISVLCSILSTSSTLHPRPIPVLTLAVKCMTLLLPYYRQDIWAYLKYAPILPTTNTSFHTGLASYSSKLASSAQIQEIVSKRECTDGRYTLLLAFLDLVQALAQDIQRSWWVNDSAQRQYQVEVLYTCLHYLMADVFPAYSTWRYKKVSERYLIGVKVLNIFIDIVSNFKEPAHGSTGKLSLNGLREGILNNFLYNGVACHINPLVEVICEGARTASSYYGLGHPKEAERAEKLTEMTFVFVKILLQYRLEQIEQGTALPDTSLERLLLERTPNSTSSDFLLRIAKHIKYRHNISLPIQATDVLTLLCRTTAAWKTAPNFNQYLGSTAQVHVIIRLYLDIAKDQFQNEALLTSIWQLLTVLMETQPSLAILFLDCGDLIMPSPKSAVRTLPGHRGPSQPATTATASATVSQSTDSAIRAATDILGYWDTLSVEKPAVSSNVLHFLDTFWRTALDHYALVERARVDNALWDGLGKVLLNPATDIDASQSVIQSLNLLDATSSDSRHDTHVRRLCCLNLSKAFAMRIIACEIHLTAGNTRNLTAAIADKLPVGLKNLLNKVGESTKLIAMRNSFVKNDFDPSIVREAETSATVLLQTIGVSSKDTLLLKLPRFGSGDDGAAGEAHQYGDNFLYDYGMASNRIHLLHKDIVAKYGSHLDQENLIVTSDIQAVLDLKQYANHFLRSLLLTNYNSSIVDSQIILLRAFKTFMETCSRRAPDLMWANKTGGASGSDSLYLFLKGLVENAQDETRDDGVALTSYSILVKFIRSLTEDWISKNSAVVTGTDVAAQKAYATKTFDILAGFCGLLNRENYALYKSVRDDTAICFHRPLLEAIMLIIRTLGGTISHFAPLSSERMQFQDCYTSLLSVICSSFSVLATKAISYSADESLVSPDLVENCIKDVTVVIAQLQELIHPKYGVSQDIWLDAFEKFQTMPSLLSLLFAGIEVVVGEVDRQTANLNGAIANISITPYAESALYLLLGLSNIPTAAERLVKHNIYSLLASNTLSPRLQQGALNIFIRFGEGNKNGPNYVERNPLHAIWCQILGVMNNLMCHVGSDELVLQSTVNLMQMYGPQIGTAFNNANGANDTIFGMNASESFSTPLLEEIDRINMLFFRLSFYLDRLESVANNLFVSYKDCTLFLLQRYLYFYTHPAHMQTQLYPMDNAERQQAVTFVTAKSSNTSNSSESGGSANSKTQQQQQQTSLLMQKTVKLTLTITHHMLTTLINLANTNVILTQPDTEWPFGNTIIYPDMRVIVSELSSFGTLAELMNVCLHMLSQWQDMAQAPHKQLLNVLEDAALLVATQSMLWIAKPDIKDETRAEIAQENVLDIADTLNKSSSALAKLEATIKDQKVKEKLKTIHYLQQVLGRRFFTE</sequence>
<dbReference type="GO" id="GO:0006606">
    <property type="term" value="P:protein import into nucleus"/>
    <property type="evidence" value="ECO:0007669"/>
    <property type="project" value="TreeGrafter"/>
</dbReference>
<evidence type="ECO:0000256" key="7">
    <source>
        <dbReference type="ARBA" id="ARBA00023242"/>
    </source>
</evidence>
<keyword evidence="2" id="KW-0813">Transport</keyword>
<evidence type="ECO:0000256" key="1">
    <source>
        <dbReference type="ARBA" id="ARBA00004567"/>
    </source>
</evidence>
<dbReference type="EMBL" id="DF836623">
    <property type="protein sequence ID" value="GAN10247.1"/>
    <property type="molecule type" value="Genomic_DNA"/>
</dbReference>
<keyword evidence="4" id="KW-0653">Protein transport</keyword>
<evidence type="ECO:0000256" key="3">
    <source>
        <dbReference type="ARBA" id="ARBA00022816"/>
    </source>
</evidence>
<dbReference type="InterPro" id="IPR048883">
    <property type="entry name" value="Nup188_N-subdom_III"/>
</dbReference>
<evidence type="ECO:0000313" key="10">
    <source>
        <dbReference type="EMBL" id="GAN10247.1"/>
    </source>
</evidence>
<accession>A0A0C9N2J0</accession>
<evidence type="ECO:0000313" key="11">
    <source>
        <dbReference type="Proteomes" id="UP000053815"/>
    </source>
</evidence>
<evidence type="ECO:0000259" key="9">
    <source>
        <dbReference type="Pfam" id="PF21093"/>
    </source>
</evidence>
<dbReference type="Pfam" id="PF21093">
    <property type="entry name" value="Nup188_N-subdom_III"/>
    <property type="match status" value="1"/>
</dbReference>
<feature type="domain" description="Nucleoporin Nup188 N-terminal subdomain III" evidence="9">
    <location>
        <begin position="623"/>
        <end position="1078"/>
    </location>
</feature>
<keyword evidence="3" id="KW-0509">mRNA transport</keyword>
<dbReference type="PANTHER" id="PTHR31431">
    <property type="entry name" value="NUCLEOPORIN NUP188 HOMOLOG"/>
    <property type="match status" value="1"/>
</dbReference>
<organism evidence="10">
    <name type="scientific">Mucor ambiguus</name>
    <dbReference type="NCBI Taxonomy" id="91626"/>
    <lineage>
        <taxon>Eukaryota</taxon>
        <taxon>Fungi</taxon>
        <taxon>Fungi incertae sedis</taxon>
        <taxon>Mucoromycota</taxon>
        <taxon>Mucoromycotina</taxon>
        <taxon>Mucoromycetes</taxon>
        <taxon>Mucorales</taxon>
        <taxon>Mucorineae</taxon>
        <taxon>Mucoraceae</taxon>
        <taxon>Mucor</taxon>
    </lineage>
</organism>
<dbReference type="GO" id="GO:0044611">
    <property type="term" value="C:nuclear pore inner ring"/>
    <property type="evidence" value="ECO:0007669"/>
    <property type="project" value="TreeGrafter"/>
</dbReference>
<evidence type="ECO:0000256" key="6">
    <source>
        <dbReference type="ARBA" id="ARBA00023132"/>
    </source>
</evidence>
<dbReference type="Proteomes" id="UP000053815">
    <property type="component" value="Unassembled WGS sequence"/>
</dbReference>
<dbReference type="GO" id="GO:0051028">
    <property type="term" value="P:mRNA transport"/>
    <property type="evidence" value="ECO:0007669"/>
    <property type="project" value="UniProtKB-KW"/>
</dbReference>
<evidence type="ECO:0000256" key="2">
    <source>
        <dbReference type="ARBA" id="ARBA00022448"/>
    </source>
</evidence>
<protein>
    <recommendedName>
        <fullName evidence="9">Nucleoporin Nup188 N-terminal subdomain III domain-containing protein</fullName>
    </recommendedName>
</protein>
<keyword evidence="6" id="KW-0906">Nuclear pore complex</keyword>
<evidence type="ECO:0000256" key="8">
    <source>
        <dbReference type="SAM" id="MobiDB-lite"/>
    </source>
</evidence>
<comment type="subcellular location">
    <subcellularLocation>
        <location evidence="1">Nucleus</location>
        <location evidence="1">Nuclear pore complex</location>
    </subcellularLocation>
</comment>
<keyword evidence="5" id="KW-0811">Translocation</keyword>
<feature type="region of interest" description="Disordered" evidence="8">
    <location>
        <begin position="1879"/>
        <end position="1903"/>
    </location>
</feature>
<reference evidence="10" key="1">
    <citation type="submission" date="2014-09" db="EMBL/GenBank/DDBJ databases">
        <title>Draft genome sequence of an oleaginous Mucoromycotina fungus Mucor ambiguus NBRC6742.</title>
        <authorList>
            <person name="Takeda I."/>
            <person name="Yamane N."/>
            <person name="Morita T."/>
            <person name="Tamano K."/>
            <person name="Machida M."/>
            <person name="Baker S."/>
            <person name="Koike H."/>
        </authorList>
    </citation>
    <scope>NUCLEOTIDE SEQUENCE</scope>
    <source>
        <strain evidence="10">NBRC 6742</strain>
    </source>
</reference>
<gene>
    <name evidence="10" type="ORF">MAM1_0334c09785</name>
</gene>
<name>A0A0C9N2J0_9FUNG</name>